<reference evidence="2" key="2">
    <citation type="submission" date="2021-04" db="EMBL/GenBank/DDBJ databases">
        <authorList>
            <person name="Dong X."/>
        </authorList>
    </citation>
    <scope>NUCLEOTIDE SEQUENCE</scope>
    <source>
        <strain evidence="2">ZWT</strain>
    </source>
</reference>
<keyword evidence="1" id="KW-1133">Transmembrane helix</keyword>
<feature type="transmembrane region" description="Helical" evidence="1">
    <location>
        <begin position="169"/>
        <end position="187"/>
    </location>
</feature>
<keyword evidence="1" id="KW-0472">Membrane</keyword>
<comment type="caution">
    <text evidence="2">The sequence shown here is derived from an EMBL/GenBank/DDBJ whole genome shotgun (WGS) entry which is preliminary data.</text>
</comment>
<accession>A0A9J6NY06</accession>
<evidence type="ECO:0000313" key="3">
    <source>
        <dbReference type="Proteomes" id="UP001056429"/>
    </source>
</evidence>
<organism evidence="2 3">
    <name type="scientific">Oceanirhabdus seepicola</name>
    <dbReference type="NCBI Taxonomy" id="2828781"/>
    <lineage>
        <taxon>Bacteria</taxon>
        <taxon>Bacillati</taxon>
        <taxon>Bacillota</taxon>
        <taxon>Clostridia</taxon>
        <taxon>Eubacteriales</taxon>
        <taxon>Clostridiaceae</taxon>
        <taxon>Oceanirhabdus</taxon>
    </lineage>
</organism>
<proteinExistence type="predicted"/>
<dbReference type="PANTHER" id="PTHR36833">
    <property type="entry name" value="SLR0610 PROTEIN-RELATED"/>
    <property type="match status" value="1"/>
</dbReference>
<dbReference type="Pfam" id="PF06182">
    <property type="entry name" value="ABC2_membrane_6"/>
    <property type="match status" value="1"/>
</dbReference>
<name>A0A9J6NY06_9CLOT</name>
<dbReference type="EMBL" id="JAGSOJ010000001">
    <property type="protein sequence ID" value="MCM1988940.1"/>
    <property type="molecule type" value="Genomic_DNA"/>
</dbReference>
<gene>
    <name evidence="2" type="ORF">KDK92_04240</name>
</gene>
<feature type="transmembrane region" description="Helical" evidence="1">
    <location>
        <begin position="27"/>
        <end position="51"/>
    </location>
</feature>
<reference evidence="2" key="1">
    <citation type="journal article" date="2021" name="mSystems">
        <title>Bacteria and Archaea Synergistically Convert Glycine Betaine to Biogenic Methane in the Formosa Cold Seep of the South China Sea.</title>
        <authorList>
            <person name="Li L."/>
            <person name="Zhang W."/>
            <person name="Zhang S."/>
            <person name="Song L."/>
            <person name="Sun Q."/>
            <person name="Zhang H."/>
            <person name="Xiang H."/>
            <person name="Dong X."/>
        </authorList>
    </citation>
    <scope>NUCLEOTIDE SEQUENCE</scope>
    <source>
        <strain evidence="2">ZWT</strain>
    </source>
</reference>
<dbReference type="AlphaFoldDB" id="A0A9J6NY06"/>
<dbReference type="RefSeq" id="WP_250857805.1">
    <property type="nucleotide sequence ID" value="NZ_JAGSOJ010000001.1"/>
</dbReference>
<dbReference type="Proteomes" id="UP001056429">
    <property type="component" value="Unassembled WGS sequence"/>
</dbReference>
<feature type="transmembrane region" description="Helical" evidence="1">
    <location>
        <begin position="57"/>
        <end position="78"/>
    </location>
</feature>
<sequence>MKKIMSLIDVFVWNSGLNISRSMQYRFNFFTGMIITLLFTLTGPLIQYLFFTQTKGFPGWSLQQIILFQGVLLTTIGLRNTLFGTAKTQFIGLIRRGEFDRFLLRPFPPMALLLASSFSLDGIGTLIVGVVLTIYSIVKLTLTITLWQLGLFILCILFGLLLSAALDILHCSIIILTVADGGVRGIMEAYLKFSEYPLEIYTKYLKIMFMSFLPIAIFVYFPAQILLNRIDIKVLLTFGSIVVFFILSSFFWKVVLKKYTSAGG</sequence>
<feature type="transmembrane region" description="Helical" evidence="1">
    <location>
        <begin position="234"/>
        <end position="252"/>
    </location>
</feature>
<keyword evidence="1" id="KW-0812">Transmembrane</keyword>
<feature type="transmembrane region" description="Helical" evidence="1">
    <location>
        <begin position="111"/>
        <end position="138"/>
    </location>
</feature>
<dbReference type="PANTHER" id="PTHR36833:SF1">
    <property type="entry name" value="INTEGRAL MEMBRANE TRANSPORT PROTEIN"/>
    <property type="match status" value="1"/>
</dbReference>
<evidence type="ECO:0000256" key="1">
    <source>
        <dbReference type="SAM" id="Phobius"/>
    </source>
</evidence>
<evidence type="ECO:0000313" key="2">
    <source>
        <dbReference type="EMBL" id="MCM1988940.1"/>
    </source>
</evidence>
<dbReference type="InterPro" id="IPR010390">
    <property type="entry name" value="ABC-2_transporter-like"/>
</dbReference>
<protein>
    <submittedName>
        <fullName evidence="2">ABC-2 family transporter protein</fullName>
    </submittedName>
</protein>
<feature type="transmembrane region" description="Helical" evidence="1">
    <location>
        <begin position="144"/>
        <end position="162"/>
    </location>
</feature>
<keyword evidence="3" id="KW-1185">Reference proteome</keyword>
<feature type="transmembrane region" description="Helical" evidence="1">
    <location>
        <begin position="207"/>
        <end position="227"/>
    </location>
</feature>